<dbReference type="PROSITE" id="PS50238">
    <property type="entry name" value="RHOGAP"/>
    <property type="match status" value="1"/>
</dbReference>
<protein>
    <recommendedName>
        <fullName evidence="7">Rho-GAP domain-containing protein</fullName>
    </recommendedName>
</protein>
<dbReference type="Gene3D" id="1.10.555.10">
    <property type="entry name" value="Rho GTPase activation protein"/>
    <property type="match status" value="1"/>
</dbReference>
<organism evidence="5 6">
    <name type="scientific">Erythranthe guttata</name>
    <name type="common">Yellow monkey flower</name>
    <name type="synonym">Mimulus guttatus</name>
    <dbReference type="NCBI Taxonomy" id="4155"/>
    <lineage>
        <taxon>Eukaryota</taxon>
        <taxon>Viridiplantae</taxon>
        <taxon>Streptophyta</taxon>
        <taxon>Embryophyta</taxon>
        <taxon>Tracheophyta</taxon>
        <taxon>Spermatophyta</taxon>
        <taxon>Magnoliopsida</taxon>
        <taxon>eudicotyledons</taxon>
        <taxon>Gunneridae</taxon>
        <taxon>Pentapetalae</taxon>
        <taxon>asterids</taxon>
        <taxon>lamiids</taxon>
        <taxon>Lamiales</taxon>
        <taxon>Phrymaceae</taxon>
        <taxon>Erythranthe</taxon>
    </lineage>
</organism>
<dbReference type="SMART" id="SM00324">
    <property type="entry name" value="RhoGAP"/>
    <property type="match status" value="1"/>
</dbReference>
<dbReference type="Gene3D" id="3.90.810.10">
    <property type="entry name" value="CRIB domain"/>
    <property type="match status" value="1"/>
</dbReference>
<proteinExistence type="predicted"/>
<dbReference type="SMART" id="SM00285">
    <property type="entry name" value="PBD"/>
    <property type="match status" value="1"/>
</dbReference>
<dbReference type="InterPro" id="IPR008936">
    <property type="entry name" value="Rho_GTPase_activation_prot"/>
</dbReference>
<dbReference type="SUPFAM" id="SSF48350">
    <property type="entry name" value="GTPase activation domain, GAP"/>
    <property type="match status" value="1"/>
</dbReference>
<keyword evidence="1" id="KW-0343">GTPase activation</keyword>
<dbReference type="CDD" id="cd00159">
    <property type="entry name" value="RhoGAP"/>
    <property type="match status" value="1"/>
</dbReference>
<feature type="domain" description="Rho-GAP" evidence="4">
    <location>
        <begin position="65"/>
        <end position="248"/>
    </location>
</feature>
<accession>A0A022RGV6</accession>
<dbReference type="PANTHER" id="PTHR23177:SF35">
    <property type="entry name" value="RHO GTPASE-ACTIVATING PROTEIN GACA"/>
    <property type="match status" value="1"/>
</dbReference>
<evidence type="ECO:0000259" key="3">
    <source>
        <dbReference type="PROSITE" id="PS50108"/>
    </source>
</evidence>
<name>A0A022RGV6_ERYGU</name>
<reference evidence="5 6" key="1">
    <citation type="journal article" date="2013" name="Proc. Natl. Acad. Sci. U.S.A.">
        <title>Fine-scale variation in meiotic recombination in Mimulus inferred from population shotgun sequencing.</title>
        <authorList>
            <person name="Hellsten U."/>
            <person name="Wright K.M."/>
            <person name="Jenkins J."/>
            <person name="Shu S."/>
            <person name="Yuan Y."/>
            <person name="Wessler S.R."/>
            <person name="Schmutz J."/>
            <person name="Willis J.H."/>
            <person name="Rokhsar D.S."/>
        </authorList>
    </citation>
    <scope>NUCLEOTIDE SEQUENCE [LARGE SCALE GENOMIC DNA]</scope>
    <source>
        <strain evidence="6">cv. DUN x IM62</strain>
    </source>
</reference>
<dbReference type="InterPro" id="IPR000095">
    <property type="entry name" value="CRIB_dom"/>
</dbReference>
<dbReference type="PROSITE" id="PS50108">
    <property type="entry name" value="CRIB"/>
    <property type="match status" value="1"/>
</dbReference>
<dbReference type="InterPro" id="IPR036936">
    <property type="entry name" value="CRIB_dom_sf"/>
</dbReference>
<dbReference type="STRING" id="4155.A0A022RGV6"/>
<keyword evidence="6" id="KW-1185">Reference proteome</keyword>
<dbReference type="Pfam" id="PF00786">
    <property type="entry name" value="PBD"/>
    <property type="match status" value="1"/>
</dbReference>
<dbReference type="InterPro" id="IPR000198">
    <property type="entry name" value="RhoGAP_dom"/>
</dbReference>
<dbReference type="EMBL" id="KI630506">
    <property type="protein sequence ID" value="EYU38110.1"/>
    <property type="molecule type" value="Genomic_DNA"/>
</dbReference>
<evidence type="ECO:0000256" key="2">
    <source>
        <dbReference type="SAM" id="MobiDB-lite"/>
    </source>
</evidence>
<gene>
    <name evidence="5" type="ORF">MIMGU_mgv1a008808mg</name>
</gene>
<evidence type="ECO:0000256" key="1">
    <source>
        <dbReference type="ARBA" id="ARBA00022468"/>
    </source>
</evidence>
<dbReference type="GO" id="GO:0005096">
    <property type="term" value="F:GTPase activator activity"/>
    <property type="evidence" value="ECO:0007669"/>
    <property type="project" value="UniProtKB-KW"/>
</dbReference>
<evidence type="ECO:0000259" key="4">
    <source>
        <dbReference type="PROSITE" id="PS50238"/>
    </source>
</evidence>
<dbReference type="Proteomes" id="UP000030748">
    <property type="component" value="Unassembled WGS sequence"/>
</dbReference>
<evidence type="ECO:0008006" key="7">
    <source>
        <dbReference type="Google" id="ProtNLM"/>
    </source>
</evidence>
<dbReference type="InterPro" id="IPR044785">
    <property type="entry name" value="RopGAP1-5"/>
</dbReference>
<feature type="region of interest" description="Disordered" evidence="2">
    <location>
        <begin position="276"/>
        <end position="295"/>
    </location>
</feature>
<dbReference type="Pfam" id="PF00620">
    <property type="entry name" value="RhoGAP"/>
    <property type="match status" value="1"/>
</dbReference>
<feature type="domain" description="CRIB" evidence="3">
    <location>
        <begin position="75"/>
        <end position="88"/>
    </location>
</feature>
<dbReference type="AlphaFoldDB" id="A0A022RGV6"/>
<evidence type="ECO:0000313" key="5">
    <source>
        <dbReference type="EMBL" id="EYU38110.1"/>
    </source>
</evidence>
<dbReference type="PANTHER" id="PTHR23177">
    <property type="entry name" value="MKIAA1688 PROTEIN"/>
    <property type="match status" value="1"/>
</dbReference>
<dbReference type="GO" id="GO:0007165">
    <property type="term" value="P:signal transduction"/>
    <property type="evidence" value="ECO:0007669"/>
    <property type="project" value="InterPro"/>
</dbReference>
<evidence type="ECO:0000313" key="6">
    <source>
        <dbReference type="Proteomes" id="UP000030748"/>
    </source>
</evidence>
<sequence length="361" mass="41081">MSGMFMVTKGGGCAGKNKKKKNKKNKSKCCDDDEEQKQISSLVEVCVSAFRKSTCRQDQVVISTVNLNHIDNMEIGWPTNVQHLTHVTFDRFHGFLGLPLEFQLQIPCKPPSASREEHVRDQLNRGVVPEDIDIHCLAGLIKAWFRELPCGVLDGLSKEQVLQCNNEDEFVELVKQLKPTDSCLLEWAVDLMADVVEQEEHNKMNARNIAMVFAPNMTQMLDPLTALMHAVQVMNLLKALISKKLREREESAEGVSSPTVSSRFSFRQKEYYGQHDIDDDDASCESRGTASDDEDVESLSEVEECFLRQMDESENAKQDGFRRQMERILCRDNESPVIYSYNNIFEDSESRKIQCSIGEKE</sequence>